<feature type="domain" description="GST C-terminal" evidence="2">
    <location>
        <begin position="91"/>
        <end position="208"/>
    </location>
</feature>
<dbReference type="CDD" id="cd03188">
    <property type="entry name" value="GST_C_Beta"/>
    <property type="match status" value="1"/>
</dbReference>
<dbReference type="SFLD" id="SFLDS00019">
    <property type="entry name" value="Glutathione_Transferase_(cytos"/>
    <property type="match status" value="1"/>
</dbReference>
<dbReference type="InterPro" id="IPR036282">
    <property type="entry name" value="Glutathione-S-Trfase_C_sf"/>
</dbReference>
<accession>A0A4P7L815</accession>
<dbReference type="NCBIfam" id="NF007831">
    <property type="entry name" value="PRK10542.1"/>
    <property type="match status" value="1"/>
</dbReference>
<reference evidence="3 4" key="1">
    <citation type="submission" date="2019-03" db="EMBL/GenBank/DDBJ databases">
        <title>Efficiently degradation of phenoxyalkanoic acid herbicides by Cupriavidus oxalaticus strain X32.</title>
        <authorList>
            <person name="Sheng X."/>
        </authorList>
    </citation>
    <scope>NUCLEOTIDE SEQUENCE [LARGE SCALE GENOMIC DNA]</scope>
    <source>
        <strain evidence="3 4">X32</strain>
    </source>
</reference>
<dbReference type="InterPro" id="IPR040079">
    <property type="entry name" value="Glutathione_S-Trfase"/>
</dbReference>
<dbReference type="Gene3D" id="3.40.30.10">
    <property type="entry name" value="Glutaredoxin"/>
    <property type="match status" value="1"/>
</dbReference>
<dbReference type="KEGG" id="cox:E0W60_11050"/>
<dbReference type="SFLD" id="SFLDG01150">
    <property type="entry name" value="Main.1:_Beta-like"/>
    <property type="match status" value="1"/>
</dbReference>
<dbReference type="InterPro" id="IPR036249">
    <property type="entry name" value="Thioredoxin-like_sf"/>
</dbReference>
<dbReference type="RefSeq" id="WP_133096675.1">
    <property type="nucleotide sequence ID" value="NZ_CP038635.1"/>
</dbReference>
<proteinExistence type="predicted"/>
<dbReference type="STRING" id="1349762.GCA_001592245_03596"/>
<dbReference type="CDD" id="cd03057">
    <property type="entry name" value="GST_N_Beta"/>
    <property type="match status" value="1"/>
</dbReference>
<dbReference type="PROSITE" id="PS50405">
    <property type="entry name" value="GST_CTER"/>
    <property type="match status" value="1"/>
</dbReference>
<feature type="domain" description="GST N-terminal" evidence="1">
    <location>
        <begin position="1"/>
        <end position="85"/>
    </location>
</feature>
<evidence type="ECO:0000313" key="4">
    <source>
        <dbReference type="Proteomes" id="UP000295294"/>
    </source>
</evidence>
<dbReference type="Pfam" id="PF00043">
    <property type="entry name" value="GST_C"/>
    <property type="match status" value="1"/>
</dbReference>
<dbReference type="InterPro" id="IPR004046">
    <property type="entry name" value="GST_C"/>
</dbReference>
<organism evidence="3 4">
    <name type="scientific">Cupriavidus oxalaticus</name>
    <dbReference type="NCBI Taxonomy" id="96344"/>
    <lineage>
        <taxon>Bacteria</taxon>
        <taxon>Pseudomonadati</taxon>
        <taxon>Pseudomonadota</taxon>
        <taxon>Betaproteobacteria</taxon>
        <taxon>Burkholderiales</taxon>
        <taxon>Burkholderiaceae</taxon>
        <taxon>Cupriavidus</taxon>
    </lineage>
</organism>
<protein>
    <submittedName>
        <fullName evidence="3">Glutathione transferase GstA</fullName>
        <ecNumber evidence="3">2.5.1.18</ecNumber>
    </submittedName>
</protein>
<dbReference type="SFLD" id="SFLDG00358">
    <property type="entry name" value="Main_(cytGST)"/>
    <property type="match status" value="1"/>
</dbReference>
<dbReference type="GO" id="GO:0004364">
    <property type="term" value="F:glutathione transferase activity"/>
    <property type="evidence" value="ECO:0007669"/>
    <property type="project" value="UniProtKB-EC"/>
</dbReference>
<evidence type="ECO:0000259" key="2">
    <source>
        <dbReference type="PROSITE" id="PS50405"/>
    </source>
</evidence>
<dbReference type="Proteomes" id="UP000295294">
    <property type="component" value="Chromosome 2"/>
</dbReference>
<dbReference type="PANTHER" id="PTHR44051:SF8">
    <property type="entry name" value="GLUTATHIONE S-TRANSFERASE GSTA"/>
    <property type="match status" value="1"/>
</dbReference>
<dbReference type="OrthoDB" id="8772754at2"/>
<name>A0A4P7L815_9BURK</name>
<dbReference type="EMBL" id="CP038635">
    <property type="protein sequence ID" value="QBY51780.1"/>
    <property type="molecule type" value="Genomic_DNA"/>
</dbReference>
<dbReference type="PROSITE" id="PS50404">
    <property type="entry name" value="GST_NTER"/>
    <property type="match status" value="1"/>
</dbReference>
<dbReference type="InterPro" id="IPR010987">
    <property type="entry name" value="Glutathione-S-Trfase_C-like"/>
</dbReference>
<dbReference type="Pfam" id="PF13409">
    <property type="entry name" value="GST_N_2"/>
    <property type="match status" value="1"/>
</dbReference>
<dbReference type="EC" id="2.5.1.18" evidence="3"/>
<sequence length="208" mass="23388">MKLYYSPGACSMSVHIALREAGLPVTLAQVDLQHHKLAQPENGSDDYYAINPRGYVPLLQLVDGSRHTEVASLLQYIADLVPERGLLPAAGTRERLEATGWLTLVSTELHKVFSPWLWHKETAASTQQACKAKLQARFAELDRHLQTRQYLMGDRYTVADAYCFTILGWARMLMMPLTAYPSLQEYLSRVAARPAVQEAMRAEGLVRD</sequence>
<gene>
    <name evidence="3" type="primary">gstA</name>
    <name evidence="3" type="ORF">E0W60_11050</name>
</gene>
<dbReference type="Gene3D" id="1.20.1050.10">
    <property type="match status" value="1"/>
</dbReference>
<evidence type="ECO:0000313" key="3">
    <source>
        <dbReference type="EMBL" id="QBY51780.1"/>
    </source>
</evidence>
<evidence type="ECO:0000259" key="1">
    <source>
        <dbReference type="PROSITE" id="PS50404"/>
    </source>
</evidence>
<dbReference type="AlphaFoldDB" id="A0A4P7L815"/>
<dbReference type="SUPFAM" id="SSF52833">
    <property type="entry name" value="Thioredoxin-like"/>
    <property type="match status" value="1"/>
</dbReference>
<dbReference type="PANTHER" id="PTHR44051">
    <property type="entry name" value="GLUTATHIONE S-TRANSFERASE-RELATED"/>
    <property type="match status" value="1"/>
</dbReference>
<dbReference type="SUPFAM" id="SSF47616">
    <property type="entry name" value="GST C-terminal domain-like"/>
    <property type="match status" value="1"/>
</dbReference>
<dbReference type="InterPro" id="IPR004045">
    <property type="entry name" value="Glutathione_S-Trfase_N"/>
</dbReference>
<keyword evidence="3" id="KW-0808">Transferase</keyword>